<evidence type="ECO:0000256" key="2">
    <source>
        <dbReference type="SAM" id="SignalP"/>
    </source>
</evidence>
<organism evidence="3 4">
    <name type="scientific">Paraburkholderia phenazinium</name>
    <dbReference type="NCBI Taxonomy" id="60549"/>
    <lineage>
        <taxon>Bacteria</taxon>
        <taxon>Pseudomonadati</taxon>
        <taxon>Pseudomonadota</taxon>
        <taxon>Betaproteobacteria</taxon>
        <taxon>Burkholderiales</taxon>
        <taxon>Burkholderiaceae</taxon>
        <taxon>Paraburkholderia</taxon>
    </lineage>
</organism>
<evidence type="ECO:0000313" key="3">
    <source>
        <dbReference type="EMBL" id="SIO45560.1"/>
    </source>
</evidence>
<evidence type="ECO:0000313" key="4">
    <source>
        <dbReference type="Proteomes" id="UP000185151"/>
    </source>
</evidence>
<sequence length="97" mass="9170">MKKATSTLIAALAALTLSGVAYAQNNTLATPTTVSPAATATSGYGAPGATNSESGMAAGSSNSNLSNSSSNSAAALTNLPGSHNTLATPSTASPAGQ</sequence>
<name>A0A1N6JMN5_9BURK</name>
<evidence type="ECO:0000256" key="1">
    <source>
        <dbReference type="SAM" id="MobiDB-lite"/>
    </source>
</evidence>
<feature type="chain" id="PRO_5009936802" evidence="2">
    <location>
        <begin position="24"/>
        <end position="97"/>
    </location>
</feature>
<feature type="region of interest" description="Disordered" evidence="1">
    <location>
        <begin position="30"/>
        <end position="97"/>
    </location>
</feature>
<dbReference type="Proteomes" id="UP000185151">
    <property type="component" value="Unassembled WGS sequence"/>
</dbReference>
<protein>
    <submittedName>
        <fullName evidence="3">Uncharacterized protein</fullName>
    </submittedName>
</protein>
<dbReference type="RefSeq" id="WP_074296646.1">
    <property type="nucleotide sequence ID" value="NZ_FSRU01000001.1"/>
</dbReference>
<feature type="signal peptide" evidence="2">
    <location>
        <begin position="1"/>
        <end position="23"/>
    </location>
</feature>
<reference evidence="3 4" key="1">
    <citation type="submission" date="2016-11" db="EMBL/GenBank/DDBJ databases">
        <authorList>
            <person name="Jaros S."/>
            <person name="Januszkiewicz K."/>
            <person name="Wedrychowicz H."/>
        </authorList>
    </citation>
    <scope>NUCLEOTIDE SEQUENCE [LARGE SCALE GENOMIC DNA]</scope>
    <source>
        <strain evidence="3 4">GAS95</strain>
    </source>
</reference>
<feature type="compositionally biased region" description="Polar residues" evidence="1">
    <location>
        <begin position="79"/>
        <end position="97"/>
    </location>
</feature>
<gene>
    <name evidence="3" type="ORF">SAMN05444165_3351</name>
</gene>
<dbReference type="EMBL" id="FSRU01000001">
    <property type="protein sequence ID" value="SIO45560.1"/>
    <property type="molecule type" value="Genomic_DNA"/>
</dbReference>
<keyword evidence="4" id="KW-1185">Reference proteome</keyword>
<feature type="compositionally biased region" description="Low complexity" evidence="1">
    <location>
        <begin position="30"/>
        <end position="42"/>
    </location>
</feature>
<proteinExistence type="predicted"/>
<keyword evidence="2" id="KW-0732">Signal</keyword>
<dbReference type="AlphaFoldDB" id="A0A1N6JMN5"/>
<feature type="compositionally biased region" description="Low complexity" evidence="1">
    <location>
        <begin position="51"/>
        <end position="76"/>
    </location>
</feature>
<accession>A0A1N6JMN5</accession>